<dbReference type="EMBL" id="LUGH01000373">
    <property type="protein sequence ID" value="OBZ85653.1"/>
    <property type="molecule type" value="Genomic_DNA"/>
</dbReference>
<proteinExistence type="predicted"/>
<dbReference type="OrthoDB" id="2241330at2759"/>
<keyword evidence="1" id="KW-1133">Transmembrane helix</keyword>
<keyword evidence="3" id="KW-1185">Reference proteome</keyword>
<name>A0A1C7N951_9FUNG</name>
<protein>
    <submittedName>
        <fullName evidence="2">Uncharacterized protein</fullName>
    </submittedName>
</protein>
<reference evidence="2 3" key="1">
    <citation type="submission" date="2016-03" db="EMBL/GenBank/DDBJ databases">
        <title>Choanephora cucurbitarum.</title>
        <authorList>
            <person name="Min B."/>
            <person name="Park H."/>
            <person name="Park J.-H."/>
            <person name="Shin H.-D."/>
            <person name="Choi I.-G."/>
        </authorList>
    </citation>
    <scope>NUCLEOTIDE SEQUENCE [LARGE SCALE GENOMIC DNA]</scope>
    <source>
        <strain evidence="2 3">KUS-F28377</strain>
    </source>
</reference>
<evidence type="ECO:0000256" key="1">
    <source>
        <dbReference type="SAM" id="Phobius"/>
    </source>
</evidence>
<sequence length="197" mass="22016">MSLCTYKMMPLHLIQALHIWNSLIGVILFGLLIGTAKNIKVFITGGAEIAGFGNFNTFAYPATFVYMFIPVIGSTVYSMILAFDSSPKYKAWLPSKTMRTTIAFFALTNLLAAMLPVIQGADVMSDGSAIECAWTDYMQWKTIYNAPDIFPWVTKMDLACAIFKACDAFCWILSIGWTVQLFLYVRAARSAKFYVSK</sequence>
<dbReference type="AlphaFoldDB" id="A0A1C7N951"/>
<keyword evidence="1" id="KW-0472">Membrane</keyword>
<dbReference type="Proteomes" id="UP000093000">
    <property type="component" value="Unassembled WGS sequence"/>
</dbReference>
<feature type="transmembrane region" description="Helical" evidence="1">
    <location>
        <begin position="161"/>
        <end position="185"/>
    </location>
</feature>
<gene>
    <name evidence="2" type="ORF">A0J61_06289</name>
</gene>
<comment type="caution">
    <text evidence="2">The sequence shown here is derived from an EMBL/GenBank/DDBJ whole genome shotgun (WGS) entry which is preliminary data.</text>
</comment>
<feature type="transmembrane region" description="Helical" evidence="1">
    <location>
        <begin position="58"/>
        <end position="80"/>
    </location>
</feature>
<keyword evidence="1" id="KW-0812">Transmembrane</keyword>
<feature type="transmembrane region" description="Helical" evidence="1">
    <location>
        <begin position="101"/>
        <end position="118"/>
    </location>
</feature>
<feature type="transmembrane region" description="Helical" evidence="1">
    <location>
        <begin position="12"/>
        <end position="33"/>
    </location>
</feature>
<dbReference type="InParanoid" id="A0A1C7N951"/>
<accession>A0A1C7N951</accession>
<evidence type="ECO:0000313" key="3">
    <source>
        <dbReference type="Proteomes" id="UP000093000"/>
    </source>
</evidence>
<organism evidence="2 3">
    <name type="scientific">Choanephora cucurbitarum</name>
    <dbReference type="NCBI Taxonomy" id="101091"/>
    <lineage>
        <taxon>Eukaryota</taxon>
        <taxon>Fungi</taxon>
        <taxon>Fungi incertae sedis</taxon>
        <taxon>Mucoromycota</taxon>
        <taxon>Mucoromycotina</taxon>
        <taxon>Mucoromycetes</taxon>
        <taxon>Mucorales</taxon>
        <taxon>Mucorineae</taxon>
        <taxon>Choanephoraceae</taxon>
        <taxon>Choanephoroideae</taxon>
        <taxon>Choanephora</taxon>
    </lineage>
</organism>
<evidence type="ECO:0000313" key="2">
    <source>
        <dbReference type="EMBL" id="OBZ85653.1"/>
    </source>
</evidence>